<name>A0A1R4GYJ2_9GAMM</name>
<feature type="domain" description="Sialidase" evidence="2">
    <location>
        <begin position="66"/>
        <end position="265"/>
    </location>
</feature>
<dbReference type="AlphaFoldDB" id="A0A1R4GYJ2"/>
<gene>
    <name evidence="3" type="ORF">CRENPOLYSF1_10058</name>
</gene>
<dbReference type="Proteomes" id="UP000195667">
    <property type="component" value="Unassembled WGS sequence"/>
</dbReference>
<evidence type="ECO:0000313" key="4">
    <source>
        <dbReference type="Proteomes" id="UP000195667"/>
    </source>
</evidence>
<evidence type="ECO:0000259" key="2">
    <source>
        <dbReference type="Pfam" id="PF13088"/>
    </source>
</evidence>
<organism evidence="3 4">
    <name type="scientific">Crenothrix polyspora</name>
    <dbReference type="NCBI Taxonomy" id="360316"/>
    <lineage>
        <taxon>Bacteria</taxon>
        <taxon>Pseudomonadati</taxon>
        <taxon>Pseudomonadota</taxon>
        <taxon>Gammaproteobacteria</taxon>
        <taxon>Methylococcales</taxon>
        <taxon>Crenotrichaceae</taxon>
        <taxon>Crenothrix</taxon>
    </lineage>
</organism>
<dbReference type="Pfam" id="PF13088">
    <property type="entry name" value="BNR_2"/>
    <property type="match status" value="1"/>
</dbReference>
<reference evidence="4" key="1">
    <citation type="submission" date="2017-02" db="EMBL/GenBank/DDBJ databases">
        <authorList>
            <person name="Daims H."/>
        </authorList>
    </citation>
    <scope>NUCLEOTIDE SEQUENCE [LARGE SCALE GENOMIC DNA]</scope>
</reference>
<dbReference type="SUPFAM" id="SSF50939">
    <property type="entry name" value="Sialidases"/>
    <property type="match status" value="2"/>
</dbReference>
<feature type="signal peptide" evidence="1">
    <location>
        <begin position="1"/>
        <end position="31"/>
    </location>
</feature>
<dbReference type="RefSeq" id="WP_087141972.1">
    <property type="nucleotide sequence ID" value="NZ_FUKI01000001.1"/>
</dbReference>
<feature type="chain" id="PRO_5012819940" evidence="1">
    <location>
        <begin position="32"/>
        <end position="413"/>
    </location>
</feature>
<keyword evidence="4" id="KW-1185">Reference proteome</keyword>
<evidence type="ECO:0000256" key="1">
    <source>
        <dbReference type="SAM" id="SignalP"/>
    </source>
</evidence>
<dbReference type="InterPro" id="IPR011040">
    <property type="entry name" value="Sialidase"/>
</dbReference>
<dbReference type="OrthoDB" id="9764969at2"/>
<dbReference type="InterPro" id="IPR036278">
    <property type="entry name" value="Sialidase_sf"/>
</dbReference>
<proteinExistence type="predicted"/>
<keyword evidence="1" id="KW-0732">Signal</keyword>
<dbReference type="CDD" id="cd15482">
    <property type="entry name" value="Sialidase_non-viral"/>
    <property type="match status" value="2"/>
</dbReference>
<accession>A0A1R4GYJ2</accession>
<dbReference type="Gene3D" id="2.120.10.10">
    <property type="match status" value="2"/>
</dbReference>
<evidence type="ECO:0000313" key="3">
    <source>
        <dbReference type="EMBL" id="SJM89066.1"/>
    </source>
</evidence>
<protein>
    <submittedName>
        <fullName evidence="3">BNR repeat-containing protein</fullName>
    </submittedName>
</protein>
<dbReference type="EMBL" id="FUKI01000001">
    <property type="protein sequence ID" value="SJM89066.1"/>
    <property type="molecule type" value="Genomic_DNA"/>
</dbReference>
<sequence length="413" mass="44865">MNHQQTTWRKTRRLACIVGTVLLSACTEFTAMNPVQPAMTSSIDADRSNGGLGFAETRSFDVLVNKNRVHLIAIGLLSAADKHAVVRYVYSDDGGQHWSKAIDVITPKPPSMVTRGNDIQLAVSGNKLVALWQTTGEIPGMGPMVSVYSHDGGKSWQASSNPAANNAGDQSHIDVVATDNGAFHAVWLDDRDENGYQGVRYGRSDDGGMHWQKSVTLDDTSCSCCWNKITVSPSGALNVLYRDMEVRDMTLSQSLDNGVSWQKSVRVGDFGWKFDGCPHVGGGLAFSSANIMHSVVWTGIEQKQGLYYLRSVDAGKLWSAPVKLGDRALHGDIAALGDQRVRAVWDATGPDGSAVSSTQSKDGGLTWADTIQWSITRHNAVHPRIVPTQNGFLLLWTEKHGKRGSQLVTVFVE</sequence>